<reference evidence="1 2" key="1">
    <citation type="submission" date="2022-10" db="EMBL/GenBank/DDBJ databases">
        <title>Ruegeria sp. nov., isolated from ocean surface sediments.</title>
        <authorList>
            <person name="He W."/>
            <person name="Xue H.-P."/>
            <person name="Zhang D.-F."/>
        </authorList>
    </citation>
    <scope>NUCLEOTIDE SEQUENCE [LARGE SCALE GENOMIC DNA]</scope>
    <source>
        <strain evidence="1 2">XHP0148</strain>
    </source>
</reference>
<gene>
    <name evidence="1" type="ORF">OE747_21160</name>
</gene>
<proteinExistence type="predicted"/>
<dbReference type="EMBL" id="JAOWLB010000023">
    <property type="protein sequence ID" value="MCV2890850.1"/>
    <property type="molecule type" value="Genomic_DNA"/>
</dbReference>
<accession>A0ABT3AQ82</accession>
<sequence>MSVRLRDGLRFRAAGSRPVRSRRILPVCVFLVTSATALSAGALGPGFSLFRASVSGECGMMQGASAMVSKAAYEICTLDAGPAAFSHPDLRQLHASLAPGESRDVTDRFLRTDERWPYTDVRGPGANTDPDLPDPFRATYLMKADDPAFDGPLLFVAPAQIEHSLGTAGAGETRPDIWTITAGPYAPTVYGRVRTREGKLADFVAHPTRPGTEIFGTAERLELSRMIRRQLGGT</sequence>
<protein>
    <submittedName>
        <fullName evidence="1">Uncharacterized protein</fullName>
    </submittedName>
</protein>
<evidence type="ECO:0000313" key="1">
    <source>
        <dbReference type="EMBL" id="MCV2890850.1"/>
    </source>
</evidence>
<evidence type="ECO:0000313" key="2">
    <source>
        <dbReference type="Proteomes" id="UP001320899"/>
    </source>
</evidence>
<name>A0ABT3AQ82_9RHOB</name>
<keyword evidence="2" id="KW-1185">Reference proteome</keyword>
<comment type="caution">
    <text evidence="1">The sequence shown here is derived from an EMBL/GenBank/DDBJ whole genome shotgun (WGS) entry which is preliminary data.</text>
</comment>
<organism evidence="1 2">
    <name type="scientific">Ruegeria aquimaris</name>
    <dbReference type="NCBI Taxonomy" id="2984333"/>
    <lineage>
        <taxon>Bacteria</taxon>
        <taxon>Pseudomonadati</taxon>
        <taxon>Pseudomonadota</taxon>
        <taxon>Alphaproteobacteria</taxon>
        <taxon>Rhodobacterales</taxon>
        <taxon>Roseobacteraceae</taxon>
        <taxon>Ruegeria</taxon>
    </lineage>
</organism>
<dbReference type="RefSeq" id="WP_263830466.1">
    <property type="nucleotide sequence ID" value="NZ_JAOWLB010000023.1"/>
</dbReference>
<dbReference type="Proteomes" id="UP001320899">
    <property type="component" value="Unassembled WGS sequence"/>
</dbReference>